<dbReference type="Pfam" id="PF00307">
    <property type="entry name" value="CH"/>
    <property type="match status" value="1"/>
</dbReference>
<evidence type="ECO:0000256" key="2">
    <source>
        <dbReference type="ARBA" id="ARBA00009452"/>
    </source>
</evidence>
<reference evidence="16 17" key="1">
    <citation type="submission" date="2019-04" db="EMBL/GenBank/DDBJ databases">
        <title>The sequence and de novo assembly of Takifugu bimaculatus genome using PacBio and Hi-C technologies.</title>
        <authorList>
            <person name="Xu P."/>
            <person name="Liu B."/>
            <person name="Zhou Z."/>
        </authorList>
    </citation>
    <scope>NUCLEOTIDE SEQUENCE [LARGE SCALE GENOMIC DNA]</scope>
    <source>
        <strain evidence="16">TB-2018</strain>
        <tissue evidence="16">Muscle</tissue>
    </source>
</reference>
<dbReference type="GO" id="GO:0005819">
    <property type="term" value="C:spindle"/>
    <property type="evidence" value="ECO:0007669"/>
    <property type="project" value="UniProtKB-SubCell"/>
</dbReference>
<dbReference type="Proteomes" id="UP000516260">
    <property type="component" value="Chromosome 18"/>
</dbReference>
<organism evidence="16 17">
    <name type="scientific">Takifugu bimaculatus</name>
    <dbReference type="NCBI Taxonomy" id="433685"/>
    <lineage>
        <taxon>Eukaryota</taxon>
        <taxon>Metazoa</taxon>
        <taxon>Chordata</taxon>
        <taxon>Craniata</taxon>
        <taxon>Vertebrata</taxon>
        <taxon>Euteleostomi</taxon>
        <taxon>Actinopterygii</taxon>
        <taxon>Neopterygii</taxon>
        <taxon>Teleostei</taxon>
        <taxon>Neoteleostei</taxon>
        <taxon>Acanthomorphata</taxon>
        <taxon>Eupercaria</taxon>
        <taxon>Tetraodontiformes</taxon>
        <taxon>Tetradontoidea</taxon>
        <taxon>Tetraodontidae</taxon>
        <taxon>Takifugu</taxon>
    </lineage>
</organism>
<dbReference type="SMART" id="SM00033">
    <property type="entry name" value="CH"/>
    <property type="match status" value="1"/>
</dbReference>
<keyword evidence="5 13" id="KW-0963">Cytoplasm</keyword>
<dbReference type="InterPro" id="IPR050540">
    <property type="entry name" value="F-actin_Monoox_Mical"/>
</dbReference>
<dbReference type="Gene3D" id="1.10.418.10">
    <property type="entry name" value="Calponin-like domain"/>
    <property type="match status" value="1"/>
</dbReference>
<evidence type="ECO:0000256" key="13">
    <source>
        <dbReference type="RuleBase" id="RU367063"/>
    </source>
</evidence>
<feature type="region of interest" description="Disordered" evidence="14">
    <location>
        <begin position="32"/>
        <end position="211"/>
    </location>
</feature>
<dbReference type="InterPro" id="IPR036872">
    <property type="entry name" value="CH_dom_sf"/>
</dbReference>
<keyword evidence="8 13" id="KW-0965">Cell junction</keyword>
<keyword evidence="7 13" id="KW-0303">Gap junction</keyword>
<feature type="region of interest" description="Disordered" evidence="14">
    <location>
        <begin position="333"/>
        <end position="389"/>
    </location>
</feature>
<evidence type="ECO:0000313" key="16">
    <source>
        <dbReference type="EMBL" id="TNM95610.1"/>
    </source>
</evidence>
<evidence type="ECO:0000256" key="7">
    <source>
        <dbReference type="ARBA" id="ARBA00022868"/>
    </source>
</evidence>
<evidence type="ECO:0000256" key="3">
    <source>
        <dbReference type="ARBA" id="ARBA00011235"/>
    </source>
</evidence>
<dbReference type="InterPro" id="IPR001715">
    <property type="entry name" value="CH_dom"/>
</dbReference>
<comment type="caution">
    <text evidence="16">The sequence shown here is derived from an EMBL/GenBank/DDBJ whole genome shotgun (WGS) entry which is preliminary data.</text>
</comment>
<name>A0A4Z2BW87_9TELE</name>
<evidence type="ECO:0000256" key="6">
    <source>
        <dbReference type="ARBA" id="ARBA00022618"/>
    </source>
</evidence>
<dbReference type="CDD" id="cd21199">
    <property type="entry name" value="CH_CYTS"/>
    <property type="match status" value="1"/>
</dbReference>
<evidence type="ECO:0000256" key="14">
    <source>
        <dbReference type="SAM" id="MobiDB-lite"/>
    </source>
</evidence>
<keyword evidence="17" id="KW-1185">Reference proteome</keyword>
<feature type="compositionally biased region" description="Polar residues" evidence="14">
    <location>
        <begin position="333"/>
        <end position="342"/>
    </location>
</feature>
<evidence type="ECO:0000256" key="5">
    <source>
        <dbReference type="ARBA" id="ARBA00022490"/>
    </source>
</evidence>
<evidence type="ECO:0000256" key="1">
    <source>
        <dbReference type="ARBA" id="ARBA00004186"/>
    </source>
</evidence>
<evidence type="ECO:0000256" key="10">
    <source>
        <dbReference type="ARBA" id="ARBA00023212"/>
    </source>
</evidence>
<dbReference type="GO" id="GO:0005921">
    <property type="term" value="C:gap junction"/>
    <property type="evidence" value="ECO:0007669"/>
    <property type="project" value="UniProtKB-SubCell"/>
</dbReference>
<keyword evidence="9" id="KW-0175">Coiled coil</keyword>
<gene>
    <name evidence="16" type="ORF">fugu_016693</name>
</gene>
<feature type="compositionally biased region" description="Basic and acidic residues" evidence="14">
    <location>
        <begin position="108"/>
        <end position="125"/>
    </location>
</feature>
<dbReference type="GO" id="GO:0005737">
    <property type="term" value="C:cytoplasm"/>
    <property type="evidence" value="ECO:0007669"/>
    <property type="project" value="UniProtKB-UniRule"/>
</dbReference>
<keyword evidence="11 13" id="KW-0131">Cell cycle</keyword>
<dbReference type="PROSITE" id="PS50021">
    <property type="entry name" value="CH"/>
    <property type="match status" value="1"/>
</dbReference>
<comment type="similarity">
    <text evidence="2 13">Belongs to the cytospin-A family.</text>
</comment>
<evidence type="ECO:0000259" key="15">
    <source>
        <dbReference type="PROSITE" id="PS50021"/>
    </source>
</evidence>
<keyword evidence="10 13" id="KW-0206">Cytoskeleton</keyword>
<evidence type="ECO:0000256" key="4">
    <source>
        <dbReference type="ARBA" id="ARBA00015657"/>
    </source>
</evidence>
<proteinExistence type="inferred from homology"/>
<dbReference type="FunFam" id="1.10.418.10:FF:000020">
    <property type="entry name" value="Cytospin-A isoform 1"/>
    <property type="match status" value="1"/>
</dbReference>
<evidence type="ECO:0000256" key="9">
    <source>
        <dbReference type="ARBA" id="ARBA00023054"/>
    </source>
</evidence>
<evidence type="ECO:0000313" key="17">
    <source>
        <dbReference type="Proteomes" id="UP000516260"/>
    </source>
</evidence>
<feature type="domain" description="Calponin-homology (CH)" evidence="15">
    <location>
        <begin position="393"/>
        <end position="498"/>
    </location>
</feature>
<keyword evidence="6 13" id="KW-0132">Cell division</keyword>
<comment type="subunit">
    <text evidence="3 13">May interact with both microtubules and actin cytoskeleton.</text>
</comment>
<dbReference type="GO" id="GO:0051301">
    <property type="term" value="P:cell division"/>
    <property type="evidence" value="ECO:0007669"/>
    <property type="project" value="UniProtKB-UniRule"/>
</dbReference>
<evidence type="ECO:0000256" key="12">
    <source>
        <dbReference type="ARBA" id="ARBA00025131"/>
    </source>
</evidence>
<evidence type="ECO:0000256" key="8">
    <source>
        <dbReference type="ARBA" id="ARBA00022949"/>
    </source>
</evidence>
<evidence type="ECO:0000256" key="11">
    <source>
        <dbReference type="ARBA" id="ARBA00023306"/>
    </source>
</evidence>
<dbReference type="PANTHER" id="PTHR23167:SF18">
    <property type="entry name" value="CYTOSPIN-A"/>
    <property type="match status" value="1"/>
</dbReference>
<sequence length="499" mass="54837">MWMYNLFCHTETGVITCIHEDAAGQCARLSPAVRRAAPRREEEDFSETLKGSQFGSGRPHLRGAHGESFHTPPVSPQSDVPALRPLHPSSPQPSSAAPVTSPPPVPLAREKKAPSASSPHRDWKPHPPVSPSSFSGDPTVTLVHSKVKGQAVFGRDGGPPTSTPRAEDSQEKPLSVSPSKSPPTTPVQGSSSGHKGTDWDSGLSQSLPPDCGELEKLLEECRATLGLTTGQDVALSAAEMLKLLQTEVKSLKTNLQSERGEWLQFQSDLQVAVAVADRLRAEAEEELSALRAAHRDVERELAAAQQRQKEADVQLSRLREELKESRQKLAALSQPSSYLSGETQRRASGWFRKQRKPNDGQQEGDGQDGTRRDGGEESEPQDGFNMLLRRHGGSKRNSLLRWCQSRTQGYQNIDITNFSSSWADGLAFCAVYHTYLPSHIPYSSLTPENKRENLGLAFKTGEAVGIARTLTVEEMLRTGGPDWQRVLSYVESIYRHFEM</sequence>
<protein>
    <recommendedName>
        <fullName evidence="4 13">Cytospin-A</fullName>
    </recommendedName>
</protein>
<dbReference type="AlphaFoldDB" id="A0A4Z2BW87"/>
<dbReference type="SUPFAM" id="SSF47576">
    <property type="entry name" value="Calponin-homology domain, CH-domain"/>
    <property type="match status" value="1"/>
</dbReference>
<accession>A0A4Z2BW87</accession>
<dbReference type="EMBL" id="SWLE01000010">
    <property type="protein sequence ID" value="TNM95610.1"/>
    <property type="molecule type" value="Genomic_DNA"/>
</dbReference>
<comment type="function">
    <text evidence="12 13">Involved in cytokinesis and spindle organization. May play a role in actin cytoskeleton organization and microtubule stabilization and hence required for proper cell adhesion and migration.</text>
</comment>
<dbReference type="PANTHER" id="PTHR23167">
    <property type="entry name" value="CALPONIN HOMOLOGY DOMAIN-CONTAINING PROTEIN DDB_G0272472-RELATED"/>
    <property type="match status" value="1"/>
</dbReference>
<comment type="subcellular location">
    <subcellularLocation>
        <location evidence="1 13">Cytoplasm</location>
        <location evidence="1 13">Cytoskeleton</location>
        <location evidence="1 13">Spindle</location>
    </subcellularLocation>
    <subcellularLocation>
        <location evidence="13">Cytoplasm</location>
        <location evidence="13">Cytoskeleton</location>
    </subcellularLocation>
    <subcellularLocation>
        <location evidence="13">Cell junction</location>
        <location evidence="13">Gap junction</location>
    </subcellularLocation>
</comment>